<dbReference type="InterPro" id="IPR015943">
    <property type="entry name" value="WD40/YVTN_repeat-like_dom_sf"/>
</dbReference>
<dbReference type="AlphaFoldDB" id="A0A815DRS7"/>
<reference evidence="1" key="1">
    <citation type="submission" date="2021-02" db="EMBL/GenBank/DDBJ databases">
        <authorList>
            <person name="Nowell W R."/>
        </authorList>
    </citation>
    <scope>NUCLEOTIDE SEQUENCE</scope>
</reference>
<dbReference type="Proteomes" id="UP000663832">
    <property type="component" value="Unassembled WGS sequence"/>
</dbReference>
<dbReference type="OrthoDB" id="9975784at2759"/>
<sequence>MSIPYIENVYFQSVSSNSDVTVRFNNSCQECLCESLFGNISNNDYVALNCFTNNTCQFFQYFPTSYKLSVSNGTRLYFLQQQFPNASKCCISNITELMDRLQTVTPTTINLTFKPAAFGYDPSVPSEAAIIGYDSGNLYWFNPLTTAFIRNTSIDTTLTLALYENQTFTANNGISVINIRDKQTNNYINNVSYPSLGSVRKIIFINDGQTMVVSTQNNLSLSVFDVNSPMNYTYREQIPVPLLNAHGIAKVNDTFLYVSSWSDQSIASCKYENAMWNQTIFVNYTITTAGSHIAVDDCERVWFINTQFGLRIYDSSGTEISNWNMSLSSTNTIYDILLLPNYVLLITHVEHMKIVQYDPQMTCS</sequence>
<comment type="caution">
    <text evidence="1">The sequence shown here is derived from an EMBL/GenBank/DDBJ whole genome shotgun (WGS) entry which is preliminary data.</text>
</comment>
<organism evidence="1 4">
    <name type="scientific">Adineta steineri</name>
    <dbReference type="NCBI Taxonomy" id="433720"/>
    <lineage>
        <taxon>Eukaryota</taxon>
        <taxon>Metazoa</taxon>
        <taxon>Spiralia</taxon>
        <taxon>Gnathifera</taxon>
        <taxon>Rotifera</taxon>
        <taxon>Eurotatoria</taxon>
        <taxon>Bdelloidea</taxon>
        <taxon>Adinetida</taxon>
        <taxon>Adinetidae</taxon>
        <taxon>Adineta</taxon>
    </lineage>
</organism>
<dbReference type="SUPFAM" id="SSF101898">
    <property type="entry name" value="NHL repeat"/>
    <property type="match status" value="1"/>
</dbReference>
<dbReference type="EMBL" id="CAJNOM010000896">
    <property type="protein sequence ID" value="CAF1576122.1"/>
    <property type="molecule type" value="Genomic_DNA"/>
</dbReference>
<dbReference type="EMBL" id="CAJNOI010000535">
    <property type="protein sequence ID" value="CAF1302066.1"/>
    <property type="molecule type" value="Genomic_DNA"/>
</dbReference>
<accession>A0A815DRS7</accession>
<dbReference type="Gene3D" id="2.130.10.10">
    <property type="entry name" value="YVTN repeat-like/Quinoprotein amine dehydrogenase"/>
    <property type="match status" value="1"/>
</dbReference>
<evidence type="ECO:0000313" key="2">
    <source>
        <dbReference type="EMBL" id="CAF1576122.1"/>
    </source>
</evidence>
<evidence type="ECO:0000313" key="3">
    <source>
        <dbReference type="Proteomes" id="UP000663832"/>
    </source>
</evidence>
<evidence type="ECO:0000313" key="4">
    <source>
        <dbReference type="Proteomes" id="UP000663877"/>
    </source>
</evidence>
<dbReference type="Proteomes" id="UP000663877">
    <property type="component" value="Unassembled WGS sequence"/>
</dbReference>
<proteinExistence type="predicted"/>
<evidence type="ECO:0000313" key="1">
    <source>
        <dbReference type="EMBL" id="CAF1302066.1"/>
    </source>
</evidence>
<name>A0A815DRS7_9BILA</name>
<protein>
    <submittedName>
        <fullName evidence="1">Uncharacterized protein</fullName>
    </submittedName>
</protein>
<gene>
    <name evidence="1" type="ORF">BJG266_LOCUS32339</name>
    <name evidence="2" type="ORF">QVE165_LOCUS49407</name>
</gene>
<keyword evidence="3" id="KW-1185">Reference proteome</keyword>